<keyword evidence="1" id="KW-0812">Transmembrane</keyword>
<sequence>MSLFKVRHMGMETKYSVLSLLSLSGVVALHLLHWLAAPALMESMTGMEMHAHHQHGGAEPGSSLLQSTLMMLLFIVNVISVYFAVRQLVAAYRQKGGYSLHKLACSGSSVLVLAMTVYLMFKM</sequence>
<name>A0A4P6F8Q9_9BACL</name>
<organism evidence="2 3">
    <name type="scientific">Paenibacillus protaetiae</name>
    <dbReference type="NCBI Taxonomy" id="2509456"/>
    <lineage>
        <taxon>Bacteria</taxon>
        <taxon>Bacillati</taxon>
        <taxon>Bacillota</taxon>
        <taxon>Bacilli</taxon>
        <taxon>Bacillales</taxon>
        <taxon>Paenibacillaceae</taxon>
        <taxon>Paenibacillus</taxon>
    </lineage>
</organism>
<dbReference type="Proteomes" id="UP000293568">
    <property type="component" value="Chromosome"/>
</dbReference>
<feature type="transmembrane region" description="Helical" evidence="1">
    <location>
        <begin position="97"/>
        <end position="121"/>
    </location>
</feature>
<keyword evidence="1" id="KW-1133">Transmembrane helix</keyword>
<keyword evidence="1" id="KW-0472">Membrane</keyword>
<evidence type="ECO:0000313" key="2">
    <source>
        <dbReference type="EMBL" id="QAY66838.1"/>
    </source>
</evidence>
<dbReference type="RefSeq" id="WP_129440822.1">
    <property type="nucleotide sequence ID" value="NZ_CP035492.1"/>
</dbReference>
<dbReference type="EMBL" id="CP035492">
    <property type="protein sequence ID" value="QAY66838.1"/>
    <property type="molecule type" value="Genomic_DNA"/>
</dbReference>
<proteinExistence type="predicted"/>
<keyword evidence="3" id="KW-1185">Reference proteome</keyword>
<reference evidence="2 3" key="1">
    <citation type="submission" date="2019-01" db="EMBL/GenBank/DDBJ databases">
        <title>Genome sequencing of strain FW100M-2.</title>
        <authorList>
            <person name="Heo J."/>
            <person name="Kim S.-J."/>
            <person name="Kim J.-S."/>
            <person name="Hong S.-B."/>
            <person name="Kwon S.-W."/>
        </authorList>
    </citation>
    <scope>NUCLEOTIDE SEQUENCE [LARGE SCALE GENOMIC DNA]</scope>
    <source>
        <strain evidence="2 3">FW100M-2</strain>
    </source>
</reference>
<gene>
    <name evidence="2" type="ORF">ET464_10985</name>
</gene>
<accession>A0A4P6F8Q9</accession>
<evidence type="ECO:0000313" key="3">
    <source>
        <dbReference type="Proteomes" id="UP000293568"/>
    </source>
</evidence>
<evidence type="ECO:0000256" key="1">
    <source>
        <dbReference type="SAM" id="Phobius"/>
    </source>
</evidence>
<feature type="transmembrane region" description="Helical" evidence="1">
    <location>
        <begin position="65"/>
        <end position="85"/>
    </location>
</feature>
<dbReference type="OrthoDB" id="2646585at2"/>
<dbReference type="AlphaFoldDB" id="A0A4P6F8Q9"/>
<protein>
    <submittedName>
        <fullName evidence="2">Uncharacterized protein</fullName>
    </submittedName>
</protein>
<dbReference type="KEGG" id="pprt:ET464_10985"/>